<feature type="chain" id="PRO_5035174926" evidence="2">
    <location>
        <begin position="21"/>
        <end position="236"/>
    </location>
</feature>
<dbReference type="InterPro" id="IPR022472">
    <property type="entry name" value="VPLPA-CTERM"/>
</dbReference>
<gene>
    <name evidence="3" type="ORF">JF290_02265</name>
</gene>
<organism evidence="3 4">
    <name type="scientific">Sedimentitalea arenosa</name>
    <dbReference type="NCBI Taxonomy" id="2798803"/>
    <lineage>
        <taxon>Bacteria</taxon>
        <taxon>Pseudomonadati</taxon>
        <taxon>Pseudomonadota</taxon>
        <taxon>Alphaproteobacteria</taxon>
        <taxon>Rhodobacterales</taxon>
        <taxon>Paracoccaceae</taxon>
        <taxon>Sedimentitalea</taxon>
    </lineage>
</organism>
<evidence type="ECO:0000313" key="4">
    <source>
        <dbReference type="Proteomes" id="UP000619079"/>
    </source>
</evidence>
<evidence type="ECO:0000256" key="1">
    <source>
        <dbReference type="SAM" id="Phobius"/>
    </source>
</evidence>
<evidence type="ECO:0000256" key="2">
    <source>
        <dbReference type="SAM" id="SignalP"/>
    </source>
</evidence>
<comment type="caution">
    <text evidence="3">The sequence shown here is derived from an EMBL/GenBank/DDBJ whole genome shotgun (WGS) entry which is preliminary data.</text>
</comment>
<feature type="transmembrane region" description="Helical" evidence="1">
    <location>
        <begin position="210"/>
        <end position="229"/>
    </location>
</feature>
<keyword evidence="1" id="KW-0812">Transmembrane</keyword>
<keyword evidence="1" id="KW-1133">Transmembrane helix</keyword>
<reference evidence="3" key="1">
    <citation type="submission" date="2020-12" db="EMBL/GenBank/DDBJ databases">
        <title>Sedimentitalea sp. nov., isolated from sand in Incheon.</title>
        <authorList>
            <person name="Kim W."/>
        </authorList>
    </citation>
    <scope>NUCLEOTIDE SEQUENCE</scope>
    <source>
        <strain evidence="3">CAU 1593</strain>
    </source>
</reference>
<feature type="signal peptide" evidence="2">
    <location>
        <begin position="1"/>
        <end position="20"/>
    </location>
</feature>
<keyword evidence="4" id="KW-1185">Reference proteome</keyword>
<name>A0A8J7IJ85_9RHOB</name>
<dbReference type="NCBIfam" id="TIGR03370">
    <property type="entry name" value="VPLPA-CTERM"/>
    <property type="match status" value="1"/>
</dbReference>
<evidence type="ECO:0000313" key="3">
    <source>
        <dbReference type="EMBL" id="MBJ6370338.1"/>
    </source>
</evidence>
<sequence>MIRTFIIGGAFALAASGASAALIDFENEFPLNPDPTLIPVGNIYTNGSATFSSTETMKLVGIGSTPNTAGFVPNDTPGSTASGPASFGNVFLTGDFRGNTNMNISFASALSAISFEIVDIDGGNDSIDGDSQEEQFTFQALQGGSVVASQFITSRDLTGPLNEAGVVTVSFTGLFDEISIVGVTPGGNRNIGWGIDNINTVENNPAPNPVPLPAGAILMLTALGGFGVMRSRKRRS</sequence>
<dbReference type="RefSeq" id="WP_199023100.1">
    <property type="nucleotide sequence ID" value="NZ_JAELVR010000001.1"/>
</dbReference>
<keyword evidence="2" id="KW-0732">Signal</keyword>
<dbReference type="EMBL" id="JAELVR010000001">
    <property type="protein sequence ID" value="MBJ6370338.1"/>
    <property type="molecule type" value="Genomic_DNA"/>
</dbReference>
<dbReference type="AlphaFoldDB" id="A0A8J7IJ85"/>
<proteinExistence type="predicted"/>
<protein>
    <submittedName>
        <fullName evidence="3">VPLPA-CTERM sorting domain-containing protein</fullName>
    </submittedName>
</protein>
<dbReference type="Proteomes" id="UP000619079">
    <property type="component" value="Unassembled WGS sequence"/>
</dbReference>
<accession>A0A8J7IJ85</accession>
<keyword evidence="1" id="KW-0472">Membrane</keyword>